<dbReference type="Gene3D" id="2.60.200.40">
    <property type="match status" value="1"/>
</dbReference>
<dbReference type="PROSITE" id="PS50146">
    <property type="entry name" value="DAGK"/>
    <property type="match status" value="1"/>
</dbReference>
<keyword evidence="3" id="KW-1185">Reference proteome</keyword>
<dbReference type="PATRIC" id="fig|1391653.3.peg.2182"/>
<protein>
    <recommendedName>
        <fullName evidence="1">DAGKc domain-containing protein</fullName>
    </recommendedName>
</protein>
<dbReference type="STRING" id="1391653.AKJ08_2086"/>
<dbReference type="OrthoDB" id="5504398at2"/>
<reference evidence="2 3" key="1">
    <citation type="submission" date="2015-08" db="EMBL/GenBank/DDBJ databases">
        <authorList>
            <person name="Babu N.S."/>
            <person name="Beckwith C.J."/>
            <person name="Beseler K.G."/>
            <person name="Brison A."/>
            <person name="Carone J.V."/>
            <person name="Caskin T.P."/>
            <person name="Diamond M."/>
            <person name="Durham M.E."/>
            <person name="Foxe J.M."/>
            <person name="Go M."/>
            <person name="Henderson B.A."/>
            <person name="Jones I.B."/>
            <person name="McGettigan J.A."/>
            <person name="Micheletti S.J."/>
            <person name="Nasrallah M.E."/>
            <person name="Ortiz D."/>
            <person name="Piller C.R."/>
            <person name="Privatt S.R."/>
            <person name="Schneider S.L."/>
            <person name="Sharp S."/>
            <person name="Smith T.C."/>
            <person name="Stanton J.D."/>
            <person name="Ullery H.E."/>
            <person name="Wilson R.J."/>
            <person name="Serrano M.G."/>
            <person name="Buck G."/>
            <person name="Lee V."/>
            <person name="Wang Y."/>
            <person name="Carvalho R."/>
            <person name="Voegtly L."/>
            <person name="Shi R."/>
            <person name="Duckworth R."/>
            <person name="Johnson A."/>
            <person name="Loviza R."/>
            <person name="Walstead R."/>
            <person name="Shah Z."/>
            <person name="Kiflezghi M."/>
            <person name="Wade K."/>
            <person name="Ball S.L."/>
            <person name="Bradley K.W."/>
            <person name="Asai D.J."/>
            <person name="Bowman C.A."/>
            <person name="Russell D.A."/>
            <person name="Pope W.H."/>
            <person name="Jacobs-Sera D."/>
            <person name="Hendrix R.W."/>
            <person name="Hatfull G.F."/>
        </authorList>
    </citation>
    <scope>NUCLEOTIDE SEQUENCE [LARGE SCALE GENOMIC DNA]</scope>
    <source>
        <strain evidence="2 3">DSM 27710</strain>
    </source>
</reference>
<proteinExistence type="predicted"/>
<dbReference type="InterPro" id="IPR001206">
    <property type="entry name" value="Diacylglycerol_kinase_cat_dom"/>
</dbReference>
<dbReference type="AlphaFoldDB" id="A0A0K1PF09"/>
<sequence length="344" mass="37046">MNPAAALSLADSKVAVLLNANAKRVSQRVHRALSHVVPEDDLFFSRCTSEARTIARTVVDRQYRTVFTGGGDGTFVSFVTEILDFLRGSALPTPRFGVLKLGTGNALAGMVGATAGQGILDDVLRARAGEVPCVKRIDLIQANGRATPFAGVGLDAAILNDYGAVKRRFGNGPLKKLASGAPGYAIAAATRTLPHNLVNRKMPEIEVVNGNGHAALLGPDGRPIREFGPGDVLFRGPAQVCAASTVPFYGFNFKMFPFAGMVPGRMQLRITNVNPMTIVTHLGSIWKGRFRHPNISDFHVEEFIVRSNEKLPLQIGGDAEGYSEEIRFGLAPKQVELVDYSMFN</sequence>
<dbReference type="InterPro" id="IPR016064">
    <property type="entry name" value="NAD/diacylglycerol_kinase_sf"/>
</dbReference>
<evidence type="ECO:0000313" key="2">
    <source>
        <dbReference type="EMBL" id="AKU91699.1"/>
    </source>
</evidence>
<dbReference type="Gene3D" id="3.40.50.10330">
    <property type="entry name" value="Probable inorganic polyphosphate/atp-NAD kinase, domain 1"/>
    <property type="match status" value="1"/>
</dbReference>
<dbReference type="GO" id="GO:0016301">
    <property type="term" value="F:kinase activity"/>
    <property type="evidence" value="ECO:0007669"/>
    <property type="project" value="InterPro"/>
</dbReference>
<evidence type="ECO:0000313" key="3">
    <source>
        <dbReference type="Proteomes" id="UP000055590"/>
    </source>
</evidence>
<name>A0A0K1PF09_9BACT</name>
<dbReference type="Proteomes" id="UP000055590">
    <property type="component" value="Chromosome"/>
</dbReference>
<dbReference type="KEGG" id="vin:AKJ08_2086"/>
<gene>
    <name evidence="2" type="ORF">AKJ08_2086</name>
</gene>
<feature type="domain" description="DAGKc" evidence="1">
    <location>
        <begin position="9"/>
        <end position="146"/>
    </location>
</feature>
<dbReference type="RefSeq" id="WP_050725974.1">
    <property type="nucleotide sequence ID" value="NZ_CP012332.1"/>
</dbReference>
<evidence type="ECO:0000259" key="1">
    <source>
        <dbReference type="PROSITE" id="PS50146"/>
    </source>
</evidence>
<dbReference type="InterPro" id="IPR017438">
    <property type="entry name" value="ATP-NAD_kinase_N"/>
</dbReference>
<dbReference type="Pfam" id="PF00781">
    <property type="entry name" value="DAGK_cat"/>
    <property type="match status" value="1"/>
</dbReference>
<accession>A0A0K1PF09</accession>
<organism evidence="2 3">
    <name type="scientific">Vulgatibacter incomptus</name>
    <dbReference type="NCBI Taxonomy" id="1391653"/>
    <lineage>
        <taxon>Bacteria</taxon>
        <taxon>Pseudomonadati</taxon>
        <taxon>Myxococcota</taxon>
        <taxon>Myxococcia</taxon>
        <taxon>Myxococcales</taxon>
        <taxon>Cystobacterineae</taxon>
        <taxon>Vulgatibacteraceae</taxon>
        <taxon>Vulgatibacter</taxon>
    </lineage>
</organism>
<dbReference type="SUPFAM" id="SSF111331">
    <property type="entry name" value="NAD kinase/diacylglycerol kinase-like"/>
    <property type="match status" value="1"/>
</dbReference>
<dbReference type="EMBL" id="CP012332">
    <property type="protein sequence ID" value="AKU91699.1"/>
    <property type="molecule type" value="Genomic_DNA"/>
</dbReference>